<dbReference type="InterPro" id="IPR026937">
    <property type="entry name" value="SBNO_Helicase_C_dom"/>
</dbReference>
<evidence type="ECO:0000259" key="3">
    <source>
        <dbReference type="Pfam" id="PF13871"/>
    </source>
</evidence>
<dbReference type="PANTHER" id="PTHR12706:SF30">
    <property type="entry name" value="PROTEIN STRAWBERRY NOTCH-RELATED"/>
    <property type="match status" value="1"/>
</dbReference>
<evidence type="ECO:0000256" key="1">
    <source>
        <dbReference type="ARBA" id="ARBA00006992"/>
    </source>
</evidence>
<sequence>MFLEKADAVLLGTDSHHEPTFHLYESKNLRTVGLCDRVAHKSYPKYLPRPFNINTTQAQASTLALVNFYENKGWCYDLKLEELVQVETTRRSSLCKNFAGGFVIGDGTGVGKTRSIAVVVESIVLYEKTIQDATVRIGPSVFRCDGSSLDSVRQGSWHRHPFFIWLTCSRSLFQDCQEGIREVVENSHRQTESWAPFPDEPSYFTSGRNGSISFASFNFHTRKMDDNFIRFFVLQDIKDAVRECGGSMPNVIPCFTAAPAVLFMTYADLNANLEFVLKFITGGGEIASNVGQVDTFVTAILCDEFHRTKNITDTFRGELEKIWAEEDVRVLSNNPRPPNPSISKTVERFKHAMLYNDKQFAAKSIRSKRSFLSQLKQSDSFRLLLEIIKYDTFCLMVSATPFQSNADLHSVDHILRRTVPAYTSIYSIFGNTSTPDAIAENSEYSTMFLEQVVKLLRGEGQLVSRCISIENVVCSVVNCSSTPVQKYAIDELSSYCLNARQVLIDSKELGVAMNGAMEVMAATGDLTIKNVNNFIEYLNRLNRAGEITIPVDLDSGVSRALGRMDRRFTAMVIGDEETAHDGITTINSILHDAKEVSLLAAKNNRKAANMCAAGGGNVNRNDDDDDDDDEIWSKGLVSSTSQEQELLDTIREDEDDTSKLVEKPIMNKGSGVHQTFQQLECFEKLRKQYFINTASVSVATCKSALLSIKAQSVGSVIRSLRLSPTPQKAVMSLEQTGESYLSSLAGRVFKAPVVNSRKRKRVPDDLLKSKHGFVDLSIFDSSPLANTVLAGYRILCRAVAIATSVTVKTEDGGVLHVMLVPTPPAAEPLVALSGNSLDTIEQCVGETQHAEITNRKLSSRVTTRGLLVLYPNRKTSNTNQCIRSFNNTKEVDVMMLGPKGNTGLSLHDSKTNKVSAKRVHLLLDLPYNAVPFLQTIGRTHRNGQLSVPHFLVFTTDSPAERRFFDSLENRVKDSKAGTFADRYSNNSVSISSGVNREQFLDKGLVLRTVGVVIQIICSNITLIDLFNKFATMTLDIGSNDDGDEVPSRPANKLLAFAEGLNSSNDLFVDVLILGLHITLVVLGRQDYIRCPEQLGIALDFASVLEPCAIFDIAASAAKVIFSNLCLHLVYHREPQMAPSHRLDVLAEAANGILQIIGSYIKPERDKIGNNLHVRTLIAKDRDSNIDLYTDIISASSELNSAVNDYCGDIQDSTPLDKLVLQIIGNEKPNDLRALIAQTVSGVLTVRILGAGQKIGVISALGRSGLTANMIQLIPVVAASSVINILAIENPGLVLRIHNDASPHKQFREPCHNTSYVLWLARKLSAATLDFRQFQNNFFSPKKESELMLDVYSNVKSIMARDDRLDGLCETRMNNVMGASYVKVRKKPICMFRSKFLGENFRRHVARELDEEEGGDKDGKNDRDEEYDKDDKEGKNDRDEEYDKDDKEGKNDRDEEYDKDDKEGKNDRDEEYDKDDKEVKDDKEEQKVKDEKNKGDYNNNDYNPIVLQKHERSETHDLDVVLCNGIRDTLTKQNSVFVEQYVDLFVAANVIKNDGTILQLCFDNCDKFSGLPRFCLYETKKRLDGS</sequence>
<dbReference type="InterPro" id="IPR026741">
    <property type="entry name" value="SNO"/>
</dbReference>
<evidence type="ECO:0000256" key="2">
    <source>
        <dbReference type="SAM" id="MobiDB-lite"/>
    </source>
</evidence>
<feature type="compositionally biased region" description="Basic and acidic residues" evidence="2">
    <location>
        <begin position="1443"/>
        <end position="1452"/>
    </location>
</feature>
<gene>
    <name evidence="4" type="ORF">SCV_034</name>
</gene>
<dbReference type="InterPro" id="IPR027417">
    <property type="entry name" value="P-loop_NTPase"/>
</dbReference>
<dbReference type="GO" id="GO:0006355">
    <property type="term" value="P:regulation of DNA-templated transcription"/>
    <property type="evidence" value="ECO:0007669"/>
    <property type="project" value="InterPro"/>
</dbReference>
<accession>A0A1Q3DLU0</accession>
<proteinExistence type="inferred from homology"/>
<feature type="compositionally biased region" description="Basic and acidic residues" evidence="2">
    <location>
        <begin position="1473"/>
        <end position="1494"/>
    </location>
</feature>
<organism evidence="4">
    <name type="scientific">Chionoecetes opilio bacilliform virus</name>
    <dbReference type="NCBI Taxonomy" id="1825681"/>
    <lineage>
        <taxon>Viruses</taxon>
        <taxon>Viruses incertae sedis</taxon>
        <taxon>Naldaviricetes</taxon>
        <taxon>Nimaviridae</taxon>
    </lineage>
</organism>
<feature type="region of interest" description="Disordered" evidence="2">
    <location>
        <begin position="1408"/>
        <end position="1500"/>
    </location>
</feature>
<name>A0A1Q3DLU0_9VIRU</name>
<feature type="compositionally biased region" description="Basic and acidic residues" evidence="2">
    <location>
        <begin position="1428"/>
        <end position="1437"/>
    </location>
</feature>
<reference evidence="4" key="1">
    <citation type="submission" date="2017-01" db="EMBL/GenBank/DDBJ databases">
        <title>Draft genome sequence of uncultured bacilliform virus purified from snow crab.</title>
        <authorList>
            <person name="Takano T."/>
        </authorList>
    </citation>
    <scope>NUCLEOTIDE SEQUENCE</scope>
    <source>
        <strain evidence="4">Isolate_1</strain>
    </source>
</reference>
<comment type="caution">
    <text evidence="4">The sequence shown here is derived from an EMBL/GenBank/DDBJ whole genome shotgun (WGS) entry which is preliminary data.</text>
</comment>
<evidence type="ECO:0000313" key="4">
    <source>
        <dbReference type="EMBL" id="GAV93158.1"/>
    </source>
</evidence>
<comment type="similarity">
    <text evidence="1">Belongs to the SBNO family.</text>
</comment>
<feature type="domain" description="Strawberry notch helicase C" evidence="3">
    <location>
        <begin position="835"/>
        <end position="992"/>
    </location>
</feature>
<dbReference type="Gene3D" id="3.40.50.300">
    <property type="entry name" value="P-loop containing nucleotide triphosphate hydrolases"/>
    <property type="match status" value="1"/>
</dbReference>
<dbReference type="PANTHER" id="PTHR12706">
    <property type="entry name" value="STRAWBERRY NOTCH-RELATED"/>
    <property type="match status" value="1"/>
</dbReference>
<feature type="compositionally biased region" description="Basic and acidic residues" evidence="2">
    <location>
        <begin position="1458"/>
        <end position="1467"/>
    </location>
</feature>
<dbReference type="Pfam" id="PF13871">
    <property type="entry name" value="Helicase_C_4"/>
    <property type="match status" value="1"/>
</dbReference>
<dbReference type="SUPFAM" id="SSF52540">
    <property type="entry name" value="P-loop containing nucleoside triphosphate hydrolases"/>
    <property type="match status" value="1"/>
</dbReference>
<dbReference type="EMBL" id="BDLS01000001">
    <property type="protein sequence ID" value="GAV93158.1"/>
    <property type="molecule type" value="Genomic_DNA"/>
</dbReference>
<protein>
    <recommendedName>
        <fullName evidence="3">Strawberry notch helicase C domain-containing protein</fullName>
    </recommendedName>
</protein>